<organism evidence="1 2">
    <name type="scientific">Mucuna pruriens</name>
    <name type="common">Velvet bean</name>
    <name type="synonym">Dolichos pruriens</name>
    <dbReference type="NCBI Taxonomy" id="157652"/>
    <lineage>
        <taxon>Eukaryota</taxon>
        <taxon>Viridiplantae</taxon>
        <taxon>Streptophyta</taxon>
        <taxon>Embryophyta</taxon>
        <taxon>Tracheophyta</taxon>
        <taxon>Spermatophyta</taxon>
        <taxon>Magnoliopsida</taxon>
        <taxon>eudicotyledons</taxon>
        <taxon>Gunneridae</taxon>
        <taxon>Pentapetalae</taxon>
        <taxon>rosids</taxon>
        <taxon>fabids</taxon>
        <taxon>Fabales</taxon>
        <taxon>Fabaceae</taxon>
        <taxon>Papilionoideae</taxon>
        <taxon>50 kb inversion clade</taxon>
        <taxon>NPAAA clade</taxon>
        <taxon>indigoferoid/millettioid clade</taxon>
        <taxon>Phaseoleae</taxon>
        <taxon>Mucuna</taxon>
    </lineage>
</organism>
<proteinExistence type="predicted"/>
<accession>A0A371ECI0</accession>
<dbReference type="AlphaFoldDB" id="A0A371ECI0"/>
<sequence length="77" mass="8712">MVKSNTEDQHAEALIPIFSVMRSVSGSQLAIVRDINTCERWSISDSLGKLKANDCQRHLKTYEKQSISDLLGKYKDL</sequence>
<name>A0A371ECI0_MUCPR</name>
<evidence type="ECO:0000313" key="2">
    <source>
        <dbReference type="Proteomes" id="UP000257109"/>
    </source>
</evidence>
<feature type="non-terminal residue" evidence="1">
    <location>
        <position position="1"/>
    </location>
</feature>
<reference evidence="1" key="1">
    <citation type="submission" date="2018-05" db="EMBL/GenBank/DDBJ databases">
        <title>Draft genome of Mucuna pruriens seed.</title>
        <authorList>
            <person name="Nnadi N.E."/>
            <person name="Vos R."/>
            <person name="Hasami M.H."/>
            <person name="Devisetty U.K."/>
            <person name="Aguiy J.C."/>
        </authorList>
    </citation>
    <scope>NUCLEOTIDE SEQUENCE [LARGE SCALE GENOMIC DNA]</scope>
    <source>
        <strain evidence="1">JCA_2017</strain>
    </source>
</reference>
<keyword evidence="2" id="KW-1185">Reference proteome</keyword>
<protein>
    <submittedName>
        <fullName evidence="1">Uncharacterized protein</fullName>
    </submittedName>
</protein>
<dbReference type="Proteomes" id="UP000257109">
    <property type="component" value="Unassembled WGS sequence"/>
</dbReference>
<comment type="caution">
    <text evidence="1">The sequence shown here is derived from an EMBL/GenBank/DDBJ whole genome shotgun (WGS) entry which is preliminary data.</text>
</comment>
<evidence type="ECO:0000313" key="1">
    <source>
        <dbReference type="EMBL" id="RDX63742.1"/>
    </source>
</evidence>
<dbReference type="EMBL" id="QJKJ01014736">
    <property type="protein sequence ID" value="RDX63742.1"/>
    <property type="molecule type" value="Genomic_DNA"/>
</dbReference>
<gene>
    <name evidence="1" type="ORF">CR513_57792</name>
</gene>